<dbReference type="NCBIfam" id="NF041374">
    <property type="entry name" value="GDCCVxC"/>
    <property type="match status" value="1"/>
</dbReference>
<sequence>MSAVILESVLTCPHCGFAKREAMPTDACQFFYECGSCKTLLRPNPGDCCVFCSFGTVKCPPIQEQCGCGSTGLI</sequence>
<name>A0A0F4T974_PSEFL</name>
<comment type="caution">
    <text evidence="1">The sequence shown here is derived from an EMBL/GenBank/DDBJ whole genome shotgun (WGS) entry which is preliminary data.</text>
</comment>
<dbReference type="InterPro" id="IPR047677">
    <property type="entry name" value="GDCCVxC"/>
</dbReference>
<accession>A0A0F4T974</accession>
<dbReference type="RefSeq" id="WP_046043121.1">
    <property type="nucleotide sequence ID" value="NZ_LACC01000035.1"/>
</dbReference>
<dbReference type="OrthoDB" id="332228at2"/>
<reference evidence="1 2" key="1">
    <citation type="submission" date="2015-03" db="EMBL/GenBank/DDBJ databases">
        <title>Comparative genomics of Pseudomonas insights into diversity of traits involved in vanlence and defense.</title>
        <authorList>
            <person name="Qin Y."/>
        </authorList>
    </citation>
    <scope>NUCLEOTIDE SEQUENCE [LARGE SCALE GENOMIC DNA]</scope>
    <source>
        <strain evidence="1 2">C8</strain>
    </source>
</reference>
<gene>
    <name evidence="1" type="ORF">VC35_24520</name>
</gene>
<dbReference type="AlphaFoldDB" id="A0A0F4T974"/>
<dbReference type="EMBL" id="LACC01000035">
    <property type="protein sequence ID" value="KJZ40679.1"/>
    <property type="molecule type" value="Genomic_DNA"/>
</dbReference>
<evidence type="ECO:0000313" key="1">
    <source>
        <dbReference type="EMBL" id="KJZ40679.1"/>
    </source>
</evidence>
<evidence type="ECO:0000313" key="2">
    <source>
        <dbReference type="Proteomes" id="UP000033588"/>
    </source>
</evidence>
<proteinExistence type="predicted"/>
<organism evidence="1 2">
    <name type="scientific">Pseudomonas fluorescens</name>
    <dbReference type="NCBI Taxonomy" id="294"/>
    <lineage>
        <taxon>Bacteria</taxon>
        <taxon>Pseudomonadati</taxon>
        <taxon>Pseudomonadota</taxon>
        <taxon>Gammaproteobacteria</taxon>
        <taxon>Pseudomonadales</taxon>
        <taxon>Pseudomonadaceae</taxon>
        <taxon>Pseudomonas</taxon>
    </lineage>
</organism>
<dbReference type="Proteomes" id="UP000033588">
    <property type="component" value="Unassembled WGS sequence"/>
</dbReference>
<protein>
    <submittedName>
        <fullName evidence="1">Uncharacterized protein</fullName>
    </submittedName>
</protein>
<dbReference type="PATRIC" id="fig|294.132.peg.4219"/>